<organism evidence="1">
    <name type="scientific">Virus NIOZ-UU157</name>
    <dbReference type="NCBI Taxonomy" id="2763269"/>
    <lineage>
        <taxon>Viruses</taxon>
    </lineage>
</organism>
<proteinExistence type="predicted"/>
<dbReference type="EMBL" id="MW030534">
    <property type="protein sequence ID" value="QPI16140.1"/>
    <property type="molecule type" value="Genomic_DNA"/>
</dbReference>
<gene>
    <name evidence="1" type="ORF">NIOZUU157_00020</name>
</gene>
<sequence>MSKYGELLTKPPVLDIDFGVKPREMKIDLVSAMCDNRYRWTIKENEDGDYKIFTHGFAYSNWQIKHGKDDIEWIADEGDWEEVFSMINTGTSKIESIKYR</sequence>
<name>A0A7S9STF9_9VIRU</name>
<protein>
    <submittedName>
        <fullName evidence="1">Uncharacterized protein</fullName>
    </submittedName>
</protein>
<accession>A0A7S9STF9</accession>
<reference evidence="1" key="1">
    <citation type="submission" date="2020-08" db="EMBL/GenBank/DDBJ databases">
        <title>Bridging the membrane lipid divide: bacteria of the FCB group superphylum have the potential to synthesize archaeal ether lipids.</title>
        <authorList>
            <person name="Villanueva L."/>
            <person name="von Meijenfeldt F.A.B."/>
            <person name="Westbye A.B."/>
            <person name="Yadav S."/>
            <person name="Hopmans E.C."/>
            <person name="Dutilh B.E."/>
            <person name="Sinninghe Damste J.S."/>
        </authorList>
    </citation>
    <scope>NUCLEOTIDE SEQUENCE</scope>
    <source>
        <strain evidence="1">NIOZ-UU157</strain>
    </source>
</reference>
<evidence type="ECO:0000313" key="1">
    <source>
        <dbReference type="EMBL" id="QPI16140.1"/>
    </source>
</evidence>